<evidence type="ECO:0000256" key="9">
    <source>
        <dbReference type="ARBA" id="ARBA00023136"/>
    </source>
</evidence>
<keyword evidence="11" id="KW-0675">Receptor</keyword>
<dbReference type="FunCoup" id="A0A8I3MMB2">
    <property type="interactions" value="2"/>
</dbReference>
<feature type="compositionally biased region" description="Basic and acidic residues" evidence="18">
    <location>
        <begin position="78"/>
        <end position="91"/>
    </location>
</feature>
<evidence type="ECO:0000256" key="2">
    <source>
        <dbReference type="ARBA" id="ARBA00004241"/>
    </source>
</evidence>
<evidence type="ECO:0000256" key="7">
    <source>
        <dbReference type="ARBA" id="ARBA00022729"/>
    </source>
</evidence>
<dbReference type="GO" id="GO:0035723">
    <property type="term" value="P:interleukin-15-mediated signaling pathway"/>
    <property type="evidence" value="ECO:0000318"/>
    <property type="project" value="GO_Central"/>
</dbReference>
<evidence type="ECO:0000256" key="13">
    <source>
        <dbReference type="ARBA" id="ARBA00023242"/>
    </source>
</evidence>
<name>A0A8I3MMB2_CANLF</name>
<keyword evidence="10" id="KW-1015">Disulfide bond</keyword>
<feature type="transmembrane region" description="Helical" evidence="19">
    <location>
        <begin position="280"/>
        <end position="301"/>
    </location>
</feature>
<comment type="subunit">
    <text evidence="15">The interleukin-15 receptor IL15R is a heterotrimer of IL15RA, IL2RB and IL2RG. IL15RA also self-associates. Interacts with SYK.</text>
</comment>
<dbReference type="SMART" id="SM00032">
    <property type="entry name" value="CCP"/>
    <property type="match status" value="1"/>
</dbReference>
<dbReference type="FunFam" id="2.20.28.230:FF:000001">
    <property type="entry name" value="Interleukin 15 receptor subunit alpha"/>
    <property type="match status" value="1"/>
</dbReference>
<keyword evidence="3" id="KW-0964">Secreted</keyword>
<evidence type="ECO:0000256" key="4">
    <source>
        <dbReference type="ARBA" id="ARBA00022553"/>
    </source>
</evidence>
<feature type="compositionally biased region" description="Pro residues" evidence="18">
    <location>
        <begin position="1"/>
        <end position="10"/>
    </location>
</feature>
<evidence type="ECO:0000259" key="20">
    <source>
        <dbReference type="PROSITE" id="PS50923"/>
    </source>
</evidence>
<evidence type="ECO:0000256" key="6">
    <source>
        <dbReference type="ARBA" id="ARBA00022692"/>
    </source>
</evidence>
<keyword evidence="6 19" id="KW-0812">Transmembrane</keyword>
<reference evidence="21" key="2">
    <citation type="submission" date="2025-08" db="UniProtKB">
        <authorList>
            <consortium name="Ensembl"/>
        </authorList>
    </citation>
    <scope>IDENTIFICATION</scope>
    <source>
        <strain evidence="21">Boxer</strain>
    </source>
</reference>
<evidence type="ECO:0000256" key="11">
    <source>
        <dbReference type="ARBA" id="ARBA00023170"/>
    </source>
</evidence>
<dbReference type="GO" id="GO:0005886">
    <property type="term" value="C:plasma membrane"/>
    <property type="evidence" value="ECO:0007669"/>
    <property type="project" value="UniProtKB-ARBA"/>
</dbReference>
<dbReference type="PANTHER" id="PTHR15060:SF0">
    <property type="entry name" value="INTERLEUKIN-15 RECEPTOR SUBUNIT ALPHA"/>
    <property type="match status" value="1"/>
</dbReference>
<dbReference type="SUPFAM" id="SSF57535">
    <property type="entry name" value="Complement control module/SCR domain"/>
    <property type="match status" value="1"/>
</dbReference>
<protein>
    <recommendedName>
        <fullName evidence="16">Interleukin-15 receptor subunit alpha</fullName>
    </recommendedName>
</protein>
<feature type="compositionally biased region" description="Gly residues" evidence="18">
    <location>
        <begin position="37"/>
        <end position="46"/>
    </location>
</feature>
<dbReference type="GO" id="GO:0031410">
    <property type="term" value="C:cytoplasmic vesicle"/>
    <property type="evidence" value="ECO:0007669"/>
    <property type="project" value="UniProtKB-ARBA"/>
</dbReference>
<dbReference type="PROSITE" id="PS50923">
    <property type="entry name" value="SUSHI"/>
    <property type="match status" value="1"/>
</dbReference>
<keyword evidence="5 17" id="KW-0768">Sushi</keyword>
<evidence type="ECO:0000256" key="1">
    <source>
        <dbReference type="ARBA" id="ARBA00004239"/>
    </source>
</evidence>
<dbReference type="GO" id="GO:0005576">
    <property type="term" value="C:extracellular region"/>
    <property type="evidence" value="ECO:0007669"/>
    <property type="project" value="UniProtKB-SubCell"/>
</dbReference>
<dbReference type="Ensembl" id="ENSCAFT00845003842.1">
    <property type="protein sequence ID" value="ENSCAFP00845003060.1"/>
    <property type="gene ID" value="ENSCAFG00845002159.1"/>
</dbReference>
<dbReference type="GO" id="GO:0009986">
    <property type="term" value="C:cell surface"/>
    <property type="evidence" value="ECO:0007669"/>
    <property type="project" value="UniProtKB-SubCell"/>
</dbReference>
<feature type="compositionally biased region" description="Polar residues" evidence="18">
    <location>
        <begin position="234"/>
        <end position="254"/>
    </location>
</feature>
<evidence type="ECO:0000256" key="14">
    <source>
        <dbReference type="ARBA" id="ARBA00046292"/>
    </source>
</evidence>
<dbReference type="Reactome" id="R-CFA-8983432">
    <property type="pathway name" value="Interleukin-15 signaling"/>
</dbReference>
<evidence type="ECO:0000256" key="15">
    <source>
        <dbReference type="ARBA" id="ARBA00062744"/>
    </source>
</evidence>
<dbReference type="InterPro" id="IPR042372">
    <property type="entry name" value="IL15RA"/>
</dbReference>
<evidence type="ECO:0000256" key="3">
    <source>
        <dbReference type="ARBA" id="ARBA00022525"/>
    </source>
</evidence>
<dbReference type="AlphaFoldDB" id="A0A8I3MMB2"/>
<evidence type="ECO:0000256" key="12">
    <source>
        <dbReference type="ARBA" id="ARBA00023180"/>
    </source>
</evidence>
<dbReference type="InterPro" id="IPR035976">
    <property type="entry name" value="Sushi/SCR/CCP_sf"/>
</dbReference>
<dbReference type="Pfam" id="PF00084">
    <property type="entry name" value="Sushi"/>
    <property type="match status" value="1"/>
</dbReference>
<dbReference type="CDD" id="cd00033">
    <property type="entry name" value="CCP"/>
    <property type="match status" value="1"/>
</dbReference>
<feature type="compositionally biased region" description="Polar residues" evidence="18">
    <location>
        <begin position="194"/>
        <end position="209"/>
    </location>
</feature>
<dbReference type="Gene3D" id="2.20.28.230">
    <property type="match status" value="1"/>
</dbReference>
<evidence type="ECO:0000256" key="8">
    <source>
        <dbReference type="ARBA" id="ARBA00022989"/>
    </source>
</evidence>
<reference evidence="21" key="3">
    <citation type="submission" date="2025-09" db="UniProtKB">
        <authorList>
            <consortium name="Ensembl"/>
        </authorList>
    </citation>
    <scope>IDENTIFICATION</scope>
    <source>
        <strain evidence="21">Boxer</strain>
    </source>
</reference>
<accession>A0A8I3MMB2</accession>
<sequence length="361" mass="37973">RGAAPHPSPSRAPFTPCTFLGEERRTGRDEPSAGDAAGPGAGGSGGRCPERPHRGDSSAATQARGTRAAQVTRPSSRRRGDTCTARSERPRPGGAAGRSARARLDSGITCPPPTSVKHADIQVKSYSVSSKERYTCNSGFKRKAGTSSLTECVLNKTTNTAHWTIPSLKCIRDPSLTHLRPSSSDVPAGVTPEPESTSLSGKEPTFTSKSDTKVATKPTIVPGSRPMPSKPPATGTTGLISNEPSSQAPSQTTAKALEHTPSASQETPGTYSYNSGAVTAAIFTPVTVLCVVCVVFLLVCYQKMRQTSQTPQVEMESMEEVPMTRGANGKEDTAENYPHNLEDSRGDLRAAEAEAKAPTLP</sequence>
<evidence type="ECO:0000313" key="21">
    <source>
        <dbReference type="Ensembl" id="ENSCAFP00845003060.1"/>
    </source>
</evidence>
<dbReference type="GO" id="GO:0031965">
    <property type="term" value="C:nuclear membrane"/>
    <property type="evidence" value="ECO:0007669"/>
    <property type="project" value="UniProtKB-SubCell"/>
</dbReference>
<evidence type="ECO:0000256" key="18">
    <source>
        <dbReference type="SAM" id="MobiDB-lite"/>
    </source>
</evidence>
<keyword evidence="13" id="KW-0539">Nucleus</keyword>
<keyword evidence="7" id="KW-0732">Signal</keyword>
<dbReference type="OrthoDB" id="9944172at2759"/>
<feature type="compositionally biased region" description="Low complexity" evidence="18">
    <location>
        <begin position="57"/>
        <end position="70"/>
    </location>
</feature>
<comment type="caution">
    <text evidence="17">Lacks conserved residue(s) required for the propagation of feature annotation.</text>
</comment>
<keyword evidence="22" id="KW-1185">Reference proteome</keyword>
<proteinExistence type="predicted"/>
<feature type="region of interest" description="Disordered" evidence="18">
    <location>
        <begin position="308"/>
        <end position="361"/>
    </location>
</feature>
<keyword evidence="12" id="KW-0325">Glycoprotein</keyword>
<dbReference type="Proteomes" id="UP000805418">
    <property type="component" value="Chromosome 2"/>
</dbReference>
<evidence type="ECO:0000256" key="19">
    <source>
        <dbReference type="SAM" id="Phobius"/>
    </source>
</evidence>
<evidence type="ECO:0000256" key="17">
    <source>
        <dbReference type="PROSITE-ProRule" id="PRU00302"/>
    </source>
</evidence>
<feature type="compositionally biased region" description="Basic and acidic residues" evidence="18">
    <location>
        <begin position="340"/>
        <end position="355"/>
    </location>
</feature>
<dbReference type="PANTHER" id="PTHR15060">
    <property type="entry name" value="INTERLEUKIN-15 RECEPTOR SUBUNIT ALPHA"/>
    <property type="match status" value="1"/>
</dbReference>
<comment type="subcellular location">
    <subcellularLocation>
        <location evidence="2">Cell surface</location>
    </subcellularLocation>
    <subcellularLocation>
        <location evidence="14">Nucleus membrane</location>
        <topology evidence="14">Single-pass type I membrane protein</topology>
    </subcellularLocation>
    <subcellularLocation>
        <location evidence="1">Secreted</location>
        <location evidence="1">Extracellular space</location>
    </subcellularLocation>
</comment>
<evidence type="ECO:0000313" key="22">
    <source>
        <dbReference type="Proteomes" id="UP000805418"/>
    </source>
</evidence>
<evidence type="ECO:0000256" key="16">
    <source>
        <dbReference type="ARBA" id="ARBA00069591"/>
    </source>
</evidence>
<feature type="region of interest" description="Disordered" evidence="18">
    <location>
        <begin position="178"/>
        <end position="268"/>
    </location>
</feature>
<reference evidence="21" key="1">
    <citation type="submission" date="2020-03" db="EMBL/GenBank/DDBJ databases">
        <title>Long-read based genome assembly of a Labrador retriever dog.</title>
        <authorList>
            <person name="Eory L."/>
            <person name="Zhang W."/>
            <person name="Schoenebeck J."/>
        </authorList>
    </citation>
    <scope>NUCLEOTIDE SEQUENCE [LARGE SCALE GENOMIC DNA]</scope>
    <source>
        <strain evidence="21">Labrador retriever</strain>
    </source>
</reference>
<evidence type="ECO:0000256" key="10">
    <source>
        <dbReference type="ARBA" id="ARBA00023157"/>
    </source>
</evidence>
<organism evidence="21 22">
    <name type="scientific">Canis lupus familiaris</name>
    <name type="common">Dog</name>
    <name type="synonym">Canis familiaris</name>
    <dbReference type="NCBI Taxonomy" id="9615"/>
    <lineage>
        <taxon>Eukaryota</taxon>
        <taxon>Metazoa</taxon>
        <taxon>Chordata</taxon>
        <taxon>Craniata</taxon>
        <taxon>Vertebrata</taxon>
        <taxon>Euteleostomi</taxon>
        <taxon>Mammalia</taxon>
        <taxon>Eutheria</taxon>
        <taxon>Laurasiatheria</taxon>
        <taxon>Carnivora</taxon>
        <taxon>Caniformia</taxon>
        <taxon>Canidae</taxon>
        <taxon>Canis</taxon>
    </lineage>
</organism>
<gene>
    <name evidence="21" type="primary">IL15RA</name>
</gene>
<dbReference type="GeneTree" id="ENSGT00390000000121"/>
<evidence type="ECO:0000256" key="5">
    <source>
        <dbReference type="ARBA" id="ARBA00022659"/>
    </source>
</evidence>
<dbReference type="InterPro" id="IPR000436">
    <property type="entry name" value="Sushi_SCR_CCP_dom"/>
</dbReference>
<keyword evidence="4" id="KW-0597">Phosphoprotein</keyword>
<feature type="compositionally biased region" description="Basic and acidic residues" evidence="18">
    <location>
        <begin position="21"/>
        <end position="31"/>
    </location>
</feature>
<keyword evidence="8 19" id="KW-1133">Transmembrane helix</keyword>
<feature type="region of interest" description="Disordered" evidence="18">
    <location>
        <begin position="1"/>
        <end position="116"/>
    </location>
</feature>
<dbReference type="GO" id="GO:0042010">
    <property type="term" value="F:interleukin-15 receptor activity"/>
    <property type="evidence" value="ECO:0000318"/>
    <property type="project" value="GO_Central"/>
</dbReference>
<feature type="domain" description="Sushi" evidence="20">
    <location>
        <begin position="108"/>
        <end position="172"/>
    </location>
</feature>
<keyword evidence="9 19" id="KW-0472">Membrane</keyword>